<feature type="compositionally biased region" description="Polar residues" evidence="1">
    <location>
        <begin position="26"/>
        <end position="35"/>
    </location>
</feature>
<dbReference type="GeneID" id="17259883"/>
<reference evidence="3" key="1">
    <citation type="journal article" date="2013" name="Nature">
        <title>Pan genome of the phytoplankton Emiliania underpins its global distribution.</title>
        <authorList>
            <person name="Read B.A."/>
            <person name="Kegel J."/>
            <person name="Klute M.J."/>
            <person name="Kuo A."/>
            <person name="Lefebvre S.C."/>
            <person name="Maumus F."/>
            <person name="Mayer C."/>
            <person name="Miller J."/>
            <person name="Monier A."/>
            <person name="Salamov A."/>
            <person name="Young J."/>
            <person name="Aguilar M."/>
            <person name="Claverie J.M."/>
            <person name="Frickenhaus S."/>
            <person name="Gonzalez K."/>
            <person name="Herman E.K."/>
            <person name="Lin Y.C."/>
            <person name="Napier J."/>
            <person name="Ogata H."/>
            <person name="Sarno A.F."/>
            <person name="Shmutz J."/>
            <person name="Schroeder D."/>
            <person name="de Vargas C."/>
            <person name="Verret F."/>
            <person name="von Dassow P."/>
            <person name="Valentin K."/>
            <person name="Van de Peer Y."/>
            <person name="Wheeler G."/>
            <person name="Dacks J.B."/>
            <person name="Delwiche C.F."/>
            <person name="Dyhrman S.T."/>
            <person name="Glockner G."/>
            <person name="John U."/>
            <person name="Richards T."/>
            <person name="Worden A.Z."/>
            <person name="Zhang X."/>
            <person name="Grigoriev I.V."/>
            <person name="Allen A.E."/>
            <person name="Bidle K."/>
            <person name="Borodovsky M."/>
            <person name="Bowler C."/>
            <person name="Brownlee C."/>
            <person name="Cock J.M."/>
            <person name="Elias M."/>
            <person name="Gladyshev V.N."/>
            <person name="Groth M."/>
            <person name="Guda C."/>
            <person name="Hadaegh A."/>
            <person name="Iglesias-Rodriguez M.D."/>
            <person name="Jenkins J."/>
            <person name="Jones B.M."/>
            <person name="Lawson T."/>
            <person name="Leese F."/>
            <person name="Lindquist E."/>
            <person name="Lobanov A."/>
            <person name="Lomsadze A."/>
            <person name="Malik S.B."/>
            <person name="Marsh M.E."/>
            <person name="Mackinder L."/>
            <person name="Mock T."/>
            <person name="Mueller-Roeber B."/>
            <person name="Pagarete A."/>
            <person name="Parker M."/>
            <person name="Probert I."/>
            <person name="Quesneville H."/>
            <person name="Raines C."/>
            <person name="Rensing S.A."/>
            <person name="Riano-Pachon D.M."/>
            <person name="Richier S."/>
            <person name="Rokitta S."/>
            <person name="Shiraiwa Y."/>
            <person name="Soanes D.M."/>
            <person name="van der Giezen M."/>
            <person name="Wahlund T.M."/>
            <person name="Williams B."/>
            <person name="Wilson W."/>
            <person name="Wolfe G."/>
            <person name="Wurch L.L."/>
        </authorList>
    </citation>
    <scope>NUCLEOTIDE SEQUENCE</scope>
</reference>
<reference evidence="2" key="2">
    <citation type="submission" date="2024-10" db="UniProtKB">
        <authorList>
            <consortium name="EnsemblProtists"/>
        </authorList>
    </citation>
    <scope>IDENTIFICATION</scope>
</reference>
<sequence length="314" mass="33287">MLMTSPTSSATRTASSKDASPGQHRPSPNSFSLLTTADEEKTEEKGAPQADSKTEAKKEKNKAPTKAKKKDCAAGVANEARPPIRPACLPRCHRPAYAVRSSASHLTLQPHSPAAPSPATAAARAGAALLATNLLPAPLAALRSDAIVHETETADTIMGEAQKDSSEAADSAESPVTLKSMMAESKTDHKQVQMSAGGEVVELVSAADLKALEARVQAAEERTEFAITGRKATLSFNSRTPDLTPTRLTGEGDGKLTLRHGVPQSPYATPSHIRIMRLWHKGLTCHACRCSHAAIRRPGRDPTTLRVTPPRIPP</sequence>
<dbReference type="KEGG" id="ehx:EMIHUDRAFT_246643"/>
<organism evidence="2 3">
    <name type="scientific">Emiliania huxleyi (strain CCMP1516)</name>
    <dbReference type="NCBI Taxonomy" id="280463"/>
    <lineage>
        <taxon>Eukaryota</taxon>
        <taxon>Haptista</taxon>
        <taxon>Haptophyta</taxon>
        <taxon>Prymnesiophyceae</taxon>
        <taxon>Isochrysidales</taxon>
        <taxon>Noelaerhabdaceae</taxon>
        <taxon>Emiliania</taxon>
    </lineage>
</organism>
<evidence type="ECO:0000256" key="1">
    <source>
        <dbReference type="SAM" id="MobiDB-lite"/>
    </source>
</evidence>
<protein>
    <submittedName>
        <fullName evidence="2">Uncharacterized protein</fullName>
    </submittedName>
</protein>
<dbReference type="Proteomes" id="UP000013827">
    <property type="component" value="Unassembled WGS sequence"/>
</dbReference>
<feature type="compositionally biased region" description="Basic and acidic residues" evidence="1">
    <location>
        <begin position="38"/>
        <end position="62"/>
    </location>
</feature>
<feature type="compositionally biased region" description="Low complexity" evidence="1">
    <location>
        <begin position="1"/>
        <end position="20"/>
    </location>
</feature>
<keyword evidence="3" id="KW-1185">Reference proteome</keyword>
<dbReference type="PaxDb" id="2903-EOD13738"/>
<dbReference type="HOGENOM" id="CLU_886895_0_0_1"/>
<proteinExistence type="predicted"/>
<feature type="region of interest" description="Disordered" evidence="1">
    <location>
        <begin position="1"/>
        <end position="77"/>
    </location>
</feature>
<dbReference type="EnsemblProtists" id="EOD13738">
    <property type="protein sequence ID" value="EOD13738"/>
    <property type="gene ID" value="EMIHUDRAFT_246643"/>
</dbReference>
<name>A0A0D3IR53_EMIH1</name>
<accession>A0A0D3IR53</accession>
<evidence type="ECO:0000313" key="3">
    <source>
        <dbReference type="Proteomes" id="UP000013827"/>
    </source>
</evidence>
<dbReference type="AlphaFoldDB" id="A0A0D3IR53"/>
<dbReference type="RefSeq" id="XP_005766167.1">
    <property type="nucleotide sequence ID" value="XM_005766110.1"/>
</dbReference>
<evidence type="ECO:0000313" key="2">
    <source>
        <dbReference type="EnsemblProtists" id="EOD13738"/>
    </source>
</evidence>